<dbReference type="STRING" id="1230905.A0A1G4JA91"/>
<keyword evidence="3 6" id="KW-0812">Transmembrane</keyword>
<dbReference type="InterPro" id="IPR043216">
    <property type="entry name" value="PAP-like"/>
</dbReference>
<keyword evidence="9" id="KW-1185">Reference proteome</keyword>
<evidence type="ECO:0000313" key="8">
    <source>
        <dbReference type="EMBL" id="SCU86870.1"/>
    </source>
</evidence>
<dbReference type="OrthoDB" id="10030083at2759"/>
<accession>A0A1G4JA91</accession>
<protein>
    <submittedName>
        <fullName evidence="8">LAMI_0D03906g1_1</fullName>
    </submittedName>
</protein>
<dbReference type="SMART" id="SM00014">
    <property type="entry name" value="acidPPc"/>
    <property type="match status" value="1"/>
</dbReference>
<dbReference type="InterPro" id="IPR036938">
    <property type="entry name" value="PAP2/HPO_sf"/>
</dbReference>
<evidence type="ECO:0000256" key="2">
    <source>
        <dbReference type="ARBA" id="ARBA00008816"/>
    </source>
</evidence>
<evidence type="ECO:0000259" key="7">
    <source>
        <dbReference type="SMART" id="SM00014"/>
    </source>
</evidence>
<keyword evidence="5 6" id="KW-0472">Membrane</keyword>
<evidence type="ECO:0000256" key="5">
    <source>
        <dbReference type="ARBA" id="ARBA00023136"/>
    </source>
</evidence>
<feature type="transmembrane region" description="Helical" evidence="6">
    <location>
        <begin position="99"/>
        <end position="119"/>
    </location>
</feature>
<reference evidence="8 9" key="1">
    <citation type="submission" date="2016-03" db="EMBL/GenBank/DDBJ databases">
        <authorList>
            <person name="Devillers H."/>
        </authorList>
    </citation>
    <scope>NUCLEOTIDE SEQUENCE [LARGE SCALE GENOMIC DNA]</scope>
    <source>
        <strain evidence="8">CBS 11717</strain>
    </source>
</reference>
<comment type="similarity">
    <text evidence="2">Belongs to the PA-phosphatase related phosphoesterase family.</text>
</comment>
<dbReference type="AlphaFoldDB" id="A0A1G4JA91"/>
<dbReference type="GO" id="GO:0008195">
    <property type="term" value="F:phosphatidate phosphatase activity"/>
    <property type="evidence" value="ECO:0007669"/>
    <property type="project" value="TreeGrafter"/>
</dbReference>
<keyword evidence="4 6" id="KW-1133">Transmembrane helix</keyword>
<dbReference type="PANTHER" id="PTHR10165:SF35">
    <property type="entry name" value="RE23632P"/>
    <property type="match status" value="1"/>
</dbReference>
<feature type="transmembrane region" description="Helical" evidence="6">
    <location>
        <begin position="72"/>
        <end position="92"/>
    </location>
</feature>
<organism evidence="8 9">
    <name type="scientific">Lachancea mirantina</name>
    <dbReference type="NCBI Taxonomy" id="1230905"/>
    <lineage>
        <taxon>Eukaryota</taxon>
        <taxon>Fungi</taxon>
        <taxon>Dikarya</taxon>
        <taxon>Ascomycota</taxon>
        <taxon>Saccharomycotina</taxon>
        <taxon>Saccharomycetes</taxon>
        <taxon>Saccharomycetales</taxon>
        <taxon>Saccharomycetaceae</taxon>
        <taxon>Lachancea</taxon>
    </lineage>
</organism>
<evidence type="ECO:0000256" key="4">
    <source>
        <dbReference type="ARBA" id="ARBA00022989"/>
    </source>
</evidence>
<dbReference type="Gene3D" id="1.20.144.10">
    <property type="entry name" value="Phosphatidic acid phosphatase type 2/haloperoxidase"/>
    <property type="match status" value="1"/>
</dbReference>
<proteinExistence type="inferred from homology"/>
<dbReference type="GO" id="GO:0016020">
    <property type="term" value="C:membrane"/>
    <property type="evidence" value="ECO:0007669"/>
    <property type="project" value="UniProtKB-SubCell"/>
</dbReference>
<dbReference type="GO" id="GO:0006644">
    <property type="term" value="P:phospholipid metabolic process"/>
    <property type="evidence" value="ECO:0007669"/>
    <property type="project" value="InterPro"/>
</dbReference>
<comment type="subcellular location">
    <subcellularLocation>
        <location evidence="1">Membrane</location>
        <topology evidence="1">Multi-pass membrane protein</topology>
    </subcellularLocation>
</comment>
<gene>
    <name evidence="8" type="ORF">LAMI_0D03906G</name>
</gene>
<feature type="domain" description="Phosphatidic acid phosphatase type 2/haloperoxidase" evidence="7">
    <location>
        <begin position="106"/>
        <end position="248"/>
    </location>
</feature>
<dbReference type="EMBL" id="LT598463">
    <property type="protein sequence ID" value="SCU86870.1"/>
    <property type="molecule type" value="Genomic_DNA"/>
</dbReference>
<dbReference type="InterPro" id="IPR000326">
    <property type="entry name" value="PAP2/HPO"/>
</dbReference>
<dbReference type="Proteomes" id="UP000191024">
    <property type="component" value="Chromosome D"/>
</dbReference>
<dbReference type="Pfam" id="PF01569">
    <property type="entry name" value="PAP2"/>
    <property type="match status" value="1"/>
</dbReference>
<name>A0A1G4JA91_9SACH</name>
<dbReference type="SUPFAM" id="SSF48317">
    <property type="entry name" value="Acid phosphatase/Vanadium-dependent haloperoxidase"/>
    <property type="match status" value="1"/>
</dbReference>
<evidence type="ECO:0000256" key="1">
    <source>
        <dbReference type="ARBA" id="ARBA00004141"/>
    </source>
</evidence>
<sequence length="292" mass="32421">MPVNRATLGLSNFPRYQEITKWRLSDAVLCVVFSLVNNAIANAEPFQRQFFLADLTISHPHAETQRVGSTALLMYSLVLPAVVICCFTLLVADAKHKPYLLYISLLGLALSWSTTSLVTDYLKNWIGRLRPDFLARCRPRDGIPGHVLVTAAEVCTTSNLPKLMDGFRTTPSGHSSESFAGLGYLYLWLCGQLLTDLPQVGSWRKCLASVPLLIATTVALSRTEDYRHHFVDVIIGSCLGMAIAFWAYHRNFPSISSPIPFKPVLDDTDVTLELGKSEFKPLNDEEENSTAN</sequence>
<evidence type="ECO:0000256" key="3">
    <source>
        <dbReference type="ARBA" id="ARBA00022692"/>
    </source>
</evidence>
<evidence type="ECO:0000313" key="9">
    <source>
        <dbReference type="Proteomes" id="UP000191024"/>
    </source>
</evidence>
<evidence type="ECO:0000256" key="6">
    <source>
        <dbReference type="SAM" id="Phobius"/>
    </source>
</evidence>
<dbReference type="CDD" id="cd03390">
    <property type="entry name" value="PAP2_containing_1_like"/>
    <property type="match status" value="1"/>
</dbReference>
<dbReference type="GO" id="GO:0046839">
    <property type="term" value="P:phospholipid dephosphorylation"/>
    <property type="evidence" value="ECO:0007669"/>
    <property type="project" value="TreeGrafter"/>
</dbReference>
<dbReference type="PANTHER" id="PTHR10165">
    <property type="entry name" value="LIPID PHOSPHATE PHOSPHATASE"/>
    <property type="match status" value="1"/>
</dbReference>